<evidence type="ECO:0000313" key="3">
    <source>
        <dbReference type="Proteomes" id="UP000289703"/>
    </source>
</evidence>
<keyword evidence="1" id="KW-1133">Transmembrane helix</keyword>
<dbReference type="AlphaFoldDB" id="A0A4Q1JQ18"/>
<feature type="transmembrane region" description="Helical" evidence="1">
    <location>
        <begin position="143"/>
        <end position="162"/>
    </location>
</feature>
<keyword evidence="3" id="KW-1185">Reference proteome</keyword>
<proteinExistence type="predicted"/>
<accession>A0A4Q1JQ18</accession>
<name>A0A4Q1JQ18_9BACT</name>
<comment type="caution">
    <text evidence="2">The sequence shown here is derived from an EMBL/GenBank/DDBJ whole genome shotgun (WGS) entry which is preliminary data.</text>
</comment>
<keyword evidence="1" id="KW-0812">Transmembrane</keyword>
<reference evidence="2 3" key="1">
    <citation type="submission" date="2019-01" db="EMBL/GenBank/DDBJ databases">
        <title>Ancylomarina salipaludis sp. nov., isolated from a salt marsh.</title>
        <authorList>
            <person name="Yoon J.-H."/>
        </authorList>
    </citation>
    <scope>NUCLEOTIDE SEQUENCE [LARGE SCALE GENOMIC DNA]</scope>
    <source>
        <strain evidence="2 3">SHSM-M15</strain>
    </source>
</reference>
<organism evidence="2 3">
    <name type="scientific">Ancylomarina salipaludis</name>
    <dbReference type="NCBI Taxonomy" id="2501299"/>
    <lineage>
        <taxon>Bacteria</taxon>
        <taxon>Pseudomonadati</taxon>
        <taxon>Bacteroidota</taxon>
        <taxon>Bacteroidia</taxon>
        <taxon>Marinilabiliales</taxon>
        <taxon>Marinifilaceae</taxon>
        <taxon>Ancylomarina</taxon>
    </lineage>
</organism>
<feature type="transmembrane region" description="Helical" evidence="1">
    <location>
        <begin position="90"/>
        <end position="112"/>
    </location>
</feature>
<evidence type="ECO:0000313" key="2">
    <source>
        <dbReference type="EMBL" id="RXQ97509.1"/>
    </source>
</evidence>
<feature type="transmembrane region" description="Helical" evidence="1">
    <location>
        <begin position="119"/>
        <end position="137"/>
    </location>
</feature>
<keyword evidence="1" id="KW-0472">Membrane</keyword>
<evidence type="ECO:0000256" key="1">
    <source>
        <dbReference type="SAM" id="Phobius"/>
    </source>
</evidence>
<sequence length="168" mass="18755">MEDNVSQVVLPKKRPTFITVLCILSLIGSGGFGILQPLYQYVTFDKTYPEKVAQIEEGIQKLEDAGMDSGFFYETAQNGLLVLEKTAENLGPMTATNVLFALLSLLGVFLMFKLKKNGFYLYAVANLFWMLVPIYFIGMEVGMMTLAMGGVITILFIILYAVNLKHME</sequence>
<dbReference type="RefSeq" id="WP_129252091.1">
    <property type="nucleotide sequence ID" value="NZ_SAXA01000001.1"/>
</dbReference>
<feature type="transmembrane region" description="Helical" evidence="1">
    <location>
        <begin position="17"/>
        <end position="39"/>
    </location>
</feature>
<gene>
    <name evidence="2" type="ORF">EO244_01070</name>
</gene>
<dbReference type="EMBL" id="SAXA01000001">
    <property type="protein sequence ID" value="RXQ97509.1"/>
    <property type="molecule type" value="Genomic_DNA"/>
</dbReference>
<dbReference type="OrthoDB" id="1120569at2"/>
<protein>
    <submittedName>
        <fullName evidence="2">Uncharacterized protein</fullName>
    </submittedName>
</protein>
<dbReference type="Proteomes" id="UP000289703">
    <property type="component" value="Unassembled WGS sequence"/>
</dbReference>